<keyword evidence="1" id="KW-1133">Transmembrane helix</keyword>
<feature type="transmembrane region" description="Helical" evidence="1">
    <location>
        <begin position="186"/>
        <end position="209"/>
    </location>
</feature>
<accession>A0A917E844</accession>
<dbReference type="Proteomes" id="UP000644699">
    <property type="component" value="Unassembled WGS sequence"/>
</dbReference>
<dbReference type="PANTHER" id="PTHR47755:SF1">
    <property type="entry name" value="CELL DIVISION PROTEIN FTSX"/>
    <property type="match status" value="1"/>
</dbReference>
<gene>
    <name evidence="2" type="ORF">GCM10011390_35700</name>
</gene>
<dbReference type="AlphaFoldDB" id="A0A917E844"/>
<feature type="transmembrane region" description="Helical" evidence="1">
    <location>
        <begin position="287"/>
        <end position="310"/>
    </location>
</feature>
<proteinExistence type="predicted"/>
<keyword evidence="1" id="KW-0812">Transmembrane</keyword>
<evidence type="ECO:0000256" key="1">
    <source>
        <dbReference type="SAM" id="Phobius"/>
    </source>
</evidence>
<keyword evidence="2" id="KW-0131">Cell cycle</keyword>
<evidence type="ECO:0000313" key="3">
    <source>
        <dbReference type="Proteomes" id="UP000644699"/>
    </source>
</evidence>
<dbReference type="EMBL" id="BMIQ01000006">
    <property type="protein sequence ID" value="GGE13468.1"/>
    <property type="molecule type" value="Genomic_DNA"/>
</dbReference>
<reference evidence="2" key="1">
    <citation type="journal article" date="2014" name="Int. J. Syst. Evol. Microbiol.">
        <title>Complete genome sequence of Corynebacterium casei LMG S-19264T (=DSM 44701T), isolated from a smear-ripened cheese.</title>
        <authorList>
            <consortium name="US DOE Joint Genome Institute (JGI-PGF)"/>
            <person name="Walter F."/>
            <person name="Albersmeier A."/>
            <person name="Kalinowski J."/>
            <person name="Ruckert C."/>
        </authorList>
    </citation>
    <scope>NUCLEOTIDE SEQUENCE</scope>
    <source>
        <strain evidence="2">CGMCC 1.15367</strain>
    </source>
</reference>
<dbReference type="InterPro" id="IPR004513">
    <property type="entry name" value="FtsX"/>
</dbReference>
<keyword evidence="1" id="KW-0472">Membrane</keyword>
<feature type="transmembrane region" description="Helical" evidence="1">
    <location>
        <begin position="42"/>
        <end position="64"/>
    </location>
</feature>
<dbReference type="GO" id="GO:0051301">
    <property type="term" value="P:cell division"/>
    <property type="evidence" value="ECO:0007669"/>
    <property type="project" value="UniProtKB-KW"/>
</dbReference>
<comment type="caution">
    <text evidence="2">The sequence shown here is derived from an EMBL/GenBank/DDBJ whole genome shotgun (WGS) entry which is preliminary data.</text>
</comment>
<organism evidence="2 3">
    <name type="scientific">Aureimonas endophytica</name>
    <dbReference type="NCBI Taxonomy" id="2027858"/>
    <lineage>
        <taxon>Bacteria</taxon>
        <taxon>Pseudomonadati</taxon>
        <taxon>Pseudomonadota</taxon>
        <taxon>Alphaproteobacteria</taxon>
        <taxon>Hyphomicrobiales</taxon>
        <taxon>Aurantimonadaceae</taxon>
        <taxon>Aureimonas</taxon>
    </lineage>
</organism>
<keyword evidence="3" id="KW-1185">Reference proteome</keyword>
<dbReference type="GO" id="GO:0032153">
    <property type="term" value="C:cell division site"/>
    <property type="evidence" value="ECO:0007669"/>
    <property type="project" value="TreeGrafter"/>
</dbReference>
<dbReference type="GO" id="GO:0016020">
    <property type="term" value="C:membrane"/>
    <property type="evidence" value="ECO:0007669"/>
    <property type="project" value="InterPro"/>
</dbReference>
<name>A0A917E844_9HYPH</name>
<evidence type="ECO:0000313" key="2">
    <source>
        <dbReference type="EMBL" id="GGE13468.1"/>
    </source>
</evidence>
<sequence length="331" mass="34904">MTDAAPSPVRRRPALPLARLARRPGEVRPAPIVPPANVAGRALVTVIGIMTFLASLTLGAVTLVSDTAATWESEIAREITVQIRPEDGLDMAAAIATVRQIALATPGVTSAEAMTDAATSRLLEPWLGADLELDELPVPRLVLIGIDENAPPDFTSLRVGLIAAVPQASLDDHRAWVSRLVSMANATVLVGIGILTLVLVATALTVVFATRGAMTGNRQIVEVLHFVGARPAFIAAEFERHFLKLGLFGSLAGGFVGLLLFLAMGYWTEVNQATPEADQISALFGSFAIGWKGYAGILCVVAVIGVLTAATSRWTVMRQLAAIDMLSPVES</sequence>
<keyword evidence="2" id="KW-0132">Cell division</keyword>
<reference evidence="2" key="2">
    <citation type="submission" date="2020-09" db="EMBL/GenBank/DDBJ databases">
        <authorList>
            <person name="Sun Q."/>
            <person name="Zhou Y."/>
        </authorList>
    </citation>
    <scope>NUCLEOTIDE SEQUENCE</scope>
    <source>
        <strain evidence="2">CGMCC 1.15367</strain>
    </source>
</reference>
<dbReference type="RefSeq" id="WP_244639559.1">
    <property type="nucleotide sequence ID" value="NZ_BMIQ01000006.1"/>
</dbReference>
<feature type="transmembrane region" description="Helical" evidence="1">
    <location>
        <begin position="245"/>
        <end position="267"/>
    </location>
</feature>
<protein>
    <submittedName>
        <fullName evidence="2">Cell division protein FtsX</fullName>
    </submittedName>
</protein>
<dbReference type="PANTHER" id="PTHR47755">
    <property type="entry name" value="CELL DIVISION PROTEIN FTSX"/>
    <property type="match status" value="1"/>
</dbReference>